<dbReference type="EMBL" id="BMMN01000007">
    <property type="protein sequence ID" value="GGO18257.1"/>
    <property type="molecule type" value="Genomic_DNA"/>
</dbReference>
<name>A0A8H9H1X2_9ACTN</name>
<dbReference type="AlphaFoldDB" id="A0A8H9H1X2"/>
<sequence>MRAVTPWHVWRSDVGRWWAGRNRPFSLAAEEAGAHRTVDGDDLGELCRVIVEQENLADLATGP</sequence>
<proteinExistence type="predicted"/>
<comment type="caution">
    <text evidence="1">The sequence shown here is derived from an EMBL/GenBank/DDBJ whole genome shotgun (WGS) entry which is preliminary data.</text>
</comment>
<dbReference type="Proteomes" id="UP000653480">
    <property type="component" value="Unassembled WGS sequence"/>
</dbReference>
<evidence type="ECO:0000313" key="2">
    <source>
        <dbReference type="Proteomes" id="UP000653480"/>
    </source>
</evidence>
<reference evidence="1" key="1">
    <citation type="journal article" date="2014" name="Int. J. Syst. Evol. Microbiol.">
        <title>Complete genome sequence of Corynebacterium casei LMG S-19264T (=DSM 44701T), isolated from a smear-ripened cheese.</title>
        <authorList>
            <consortium name="US DOE Joint Genome Institute (JGI-PGF)"/>
            <person name="Walter F."/>
            <person name="Albersmeier A."/>
            <person name="Kalinowski J."/>
            <person name="Ruckert C."/>
        </authorList>
    </citation>
    <scope>NUCLEOTIDE SEQUENCE</scope>
    <source>
        <strain evidence="1">CGMCC 4.7138</strain>
    </source>
</reference>
<organism evidence="1 2">
    <name type="scientific">Microbispora bryophytorum</name>
    <dbReference type="NCBI Taxonomy" id="1460882"/>
    <lineage>
        <taxon>Bacteria</taxon>
        <taxon>Bacillati</taxon>
        <taxon>Actinomycetota</taxon>
        <taxon>Actinomycetes</taxon>
        <taxon>Streptosporangiales</taxon>
        <taxon>Streptosporangiaceae</taxon>
        <taxon>Microbispora</taxon>
    </lineage>
</organism>
<protein>
    <submittedName>
        <fullName evidence="1">Uncharacterized protein</fullName>
    </submittedName>
</protein>
<gene>
    <name evidence="1" type="ORF">GCM10011574_42760</name>
</gene>
<evidence type="ECO:0000313" key="1">
    <source>
        <dbReference type="EMBL" id="GGO18257.1"/>
    </source>
</evidence>
<accession>A0A8H9H1X2</accession>
<keyword evidence="2" id="KW-1185">Reference proteome</keyword>
<reference evidence="1" key="2">
    <citation type="submission" date="2020-09" db="EMBL/GenBank/DDBJ databases">
        <authorList>
            <person name="Sun Q."/>
            <person name="Zhou Y."/>
        </authorList>
    </citation>
    <scope>NUCLEOTIDE SEQUENCE</scope>
    <source>
        <strain evidence="1">CGMCC 4.7138</strain>
    </source>
</reference>